<dbReference type="SUPFAM" id="SSF159774">
    <property type="entry name" value="YerB-like"/>
    <property type="match status" value="1"/>
</dbReference>
<name>A0A1F5EXU2_9BACT</name>
<organism evidence="2 3">
    <name type="scientific">Candidatus Collierbacteria bacterium RIFCSPHIGHO2_01_FULL_50_25</name>
    <dbReference type="NCBI Taxonomy" id="1817722"/>
    <lineage>
        <taxon>Bacteria</taxon>
        <taxon>Candidatus Collieribacteriota</taxon>
    </lineage>
</organism>
<proteinExistence type="predicted"/>
<feature type="domain" description="Ig-like" evidence="1">
    <location>
        <begin position="38"/>
        <end position="134"/>
    </location>
</feature>
<dbReference type="Proteomes" id="UP000177979">
    <property type="component" value="Unassembled WGS sequence"/>
</dbReference>
<evidence type="ECO:0000259" key="1">
    <source>
        <dbReference type="PROSITE" id="PS50835"/>
    </source>
</evidence>
<gene>
    <name evidence="2" type="ORF">A2703_00160</name>
</gene>
<dbReference type="Pfam" id="PF11258">
    <property type="entry name" value="DUF3048"/>
    <property type="match status" value="1"/>
</dbReference>
<reference evidence="2 3" key="1">
    <citation type="journal article" date="2016" name="Nat. Commun.">
        <title>Thousands of microbial genomes shed light on interconnected biogeochemical processes in an aquifer system.</title>
        <authorList>
            <person name="Anantharaman K."/>
            <person name="Brown C.T."/>
            <person name="Hug L.A."/>
            <person name="Sharon I."/>
            <person name="Castelle C.J."/>
            <person name="Probst A.J."/>
            <person name="Thomas B.C."/>
            <person name="Singh A."/>
            <person name="Wilkins M.J."/>
            <person name="Karaoz U."/>
            <person name="Brodie E.L."/>
            <person name="Williams K.H."/>
            <person name="Hubbard S.S."/>
            <person name="Banfield J.F."/>
        </authorList>
    </citation>
    <scope>NUCLEOTIDE SEQUENCE [LARGE SCALE GENOMIC DNA]</scope>
</reference>
<evidence type="ECO:0000313" key="3">
    <source>
        <dbReference type="Proteomes" id="UP000177979"/>
    </source>
</evidence>
<dbReference type="STRING" id="1817722.A2703_00160"/>
<dbReference type="EMBL" id="MFAG01000011">
    <property type="protein sequence ID" value="OGD72187.1"/>
    <property type="molecule type" value="Genomic_DNA"/>
</dbReference>
<dbReference type="PROSITE" id="PS50835">
    <property type="entry name" value="IG_LIKE"/>
    <property type="match status" value="1"/>
</dbReference>
<accession>A0A1F5EXU2</accession>
<protein>
    <recommendedName>
        <fullName evidence="1">Ig-like domain-containing protein</fullName>
    </recommendedName>
</protein>
<comment type="caution">
    <text evidence="2">The sequence shown here is derived from an EMBL/GenBank/DDBJ whole genome shotgun (WGS) entry which is preliminary data.</text>
</comment>
<sequence length="390" mass="43322">MNKKLSFIISLVVTYLVGVGAGYAFLPKSTDESALLSPEVSTVPTAGKPLVVIDPGEPKNQTCPLNGLSHTTTEKSLWEKRRPMAIMIENHQEARPQSGIGSADIVYETVAEGAITRFMGIYYCDIAAQDLIVGPVRSARTYFLDWASEYGKYPIYVHVGGANTPNKANALGHIKDYGWQGANDLNQFGLSVKECWRDYNRIGHTVATEHTMYCSTNNLTKVAEKRGFTALDPKKDPWTKFFVPWKFGETPDGGPGKPATSVGFDFWKDYPQYHVTWTYDSNAKVYLRNNGGEAHKDKNTDEQIKTGTVVVIFTTETGPIDAEKHLLYGTTGSGNGLIFSQGQAFPVTWSKKTRLDRTIFKDSKGKEFQFVPGKIWIEILSKVNTSVSYQ</sequence>
<dbReference type="InterPro" id="IPR007110">
    <property type="entry name" value="Ig-like_dom"/>
</dbReference>
<dbReference type="InterPro" id="IPR021416">
    <property type="entry name" value="DUF3048_N"/>
</dbReference>
<dbReference type="Gene3D" id="3.50.90.10">
    <property type="entry name" value="YerB-like"/>
    <property type="match status" value="1"/>
</dbReference>
<dbReference type="Pfam" id="PF17479">
    <property type="entry name" value="DUF3048_C"/>
    <property type="match status" value="1"/>
</dbReference>
<dbReference type="InterPro" id="IPR023158">
    <property type="entry name" value="YerB-like_sf"/>
</dbReference>
<evidence type="ECO:0000313" key="2">
    <source>
        <dbReference type="EMBL" id="OGD72187.1"/>
    </source>
</evidence>
<dbReference type="AlphaFoldDB" id="A0A1F5EXU2"/>
<dbReference type="InterPro" id="IPR035328">
    <property type="entry name" value="DUF3048_C"/>
</dbReference>